<accession>A0A8J8MS23</accession>
<dbReference type="GO" id="GO:0016740">
    <property type="term" value="F:transferase activity"/>
    <property type="evidence" value="ECO:0007669"/>
    <property type="project" value="UniProtKB-KW"/>
</dbReference>
<dbReference type="AlphaFoldDB" id="A0A8J8MS23"/>
<dbReference type="SUPFAM" id="SSF47090">
    <property type="entry name" value="PGBD-like"/>
    <property type="match status" value="1"/>
</dbReference>
<evidence type="ECO:0000313" key="11">
    <source>
        <dbReference type="Proteomes" id="UP000679284"/>
    </source>
</evidence>
<dbReference type="GO" id="GO:0004180">
    <property type="term" value="F:carboxypeptidase activity"/>
    <property type="evidence" value="ECO:0007669"/>
    <property type="project" value="UniProtKB-ARBA"/>
</dbReference>
<dbReference type="UniPathway" id="UPA00219"/>
<evidence type="ECO:0000256" key="4">
    <source>
        <dbReference type="ARBA" id="ARBA00022960"/>
    </source>
</evidence>
<dbReference type="CDD" id="cd16913">
    <property type="entry name" value="YkuD_like"/>
    <property type="match status" value="1"/>
</dbReference>
<proteinExistence type="inferred from homology"/>
<dbReference type="PANTHER" id="PTHR41533:SF2">
    <property type="entry name" value="BLR7131 PROTEIN"/>
    <property type="match status" value="1"/>
</dbReference>
<sequence length="517" mass="57082">MFRITLLAAVVALGGLHAAVAAPMPPRAQEPPNWRPGDPVAAFYHDRAFETFWLQDREARLEPFLKALDDAWMHGLPIGRYDSRALRQQLRAATEPADLARVDVAITRAFFAFVQDARSGAVQPKRVDPTIVRDVYRRSPQAEMANFAHDPAGYLATLFPADPAYGRLVAQRVELATADWGDPVPMAVTLHPGEGGPAVAALHARLAAMGYAPDGAGYDEALRRGVRAFQADHGLAADGIAGPATLAEINVPAEIRAQQVIVAMERLRWMHGSRGDRYVWVDLTEQMIRLVDHGQTVFETRGVIGKPDPTYRTPEFSDRMDYIVINPAWHVPGSIATAEYLPKLQKDPYAAPQLQVVDATGTVIDRRFIDFRAYTAQTFPYRLRQPPSDDNALGMAKFMFPNPWNIYLHDTPARHLFGQSDRAFSHGCVRVSDPSTLAEVLIGPQSDDPAARIKAAVDSGKETVITLRDPPQVHLVYFTAYPAEDGHIRYRPDIYGRDAAIWDAMARAGVALRGEDG</sequence>
<keyword evidence="8" id="KW-0732">Signal</keyword>
<dbReference type="KEGG" id="fap:GR316_03540"/>
<dbReference type="SUPFAM" id="SSF141523">
    <property type="entry name" value="L,D-transpeptidase catalytic domain-like"/>
    <property type="match status" value="1"/>
</dbReference>
<dbReference type="InterPro" id="IPR038063">
    <property type="entry name" value="Transpep_catalytic_dom"/>
</dbReference>
<dbReference type="InterPro" id="IPR036366">
    <property type="entry name" value="PGBDSf"/>
</dbReference>
<feature type="active site" description="Nucleophile" evidence="7">
    <location>
        <position position="428"/>
    </location>
</feature>
<keyword evidence="5 7" id="KW-0573">Peptidoglycan synthesis</keyword>
<evidence type="ECO:0000256" key="5">
    <source>
        <dbReference type="ARBA" id="ARBA00022984"/>
    </source>
</evidence>
<evidence type="ECO:0000313" key="10">
    <source>
        <dbReference type="EMBL" id="QUS35422.1"/>
    </source>
</evidence>
<feature type="signal peptide" evidence="8">
    <location>
        <begin position="1"/>
        <end position="21"/>
    </location>
</feature>
<keyword evidence="4 7" id="KW-0133">Cell shape</keyword>
<protein>
    <submittedName>
        <fullName evidence="10">L,D-transpeptidase family protein</fullName>
    </submittedName>
</protein>
<dbReference type="Pfam" id="PF20142">
    <property type="entry name" value="Scaffold"/>
    <property type="match status" value="1"/>
</dbReference>
<dbReference type="InterPro" id="IPR045380">
    <property type="entry name" value="LD_TPept_scaffold_dom"/>
</dbReference>
<dbReference type="PROSITE" id="PS52029">
    <property type="entry name" value="LD_TPASE"/>
    <property type="match status" value="1"/>
</dbReference>
<dbReference type="Proteomes" id="UP000679284">
    <property type="component" value="Chromosome"/>
</dbReference>
<comment type="pathway">
    <text evidence="1 7">Cell wall biogenesis; peptidoglycan biosynthesis.</text>
</comment>
<dbReference type="InterPro" id="IPR052905">
    <property type="entry name" value="LD-transpeptidase_YkuD-like"/>
</dbReference>
<keyword evidence="6 7" id="KW-0961">Cell wall biogenesis/degradation</keyword>
<dbReference type="Gene3D" id="2.40.440.10">
    <property type="entry name" value="L,D-transpeptidase catalytic domain-like"/>
    <property type="match status" value="1"/>
</dbReference>
<evidence type="ECO:0000259" key="9">
    <source>
        <dbReference type="PROSITE" id="PS52029"/>
    </source>
</evidence>
<keyword evidence="3" id="KW-0808">Transferase</keyword>
<feature type="domain" description="L,D-TPase catalytic" evidence="9">
    <location>
        <begin position="277"/>
        <end position="456"/>
    </location>
</feature>
<dbReference type="InterPro" id="IPR005490">
    <property type="entry name" value="LD_TPept_cat_dom"/>
</dbReference>
<dbReference type="GO" id="GO:0009252">
    <property type="term" value="P:peptidoglycan biosynthetic process"/>
    <property type="evidence" value="ECO:0007669"/>
    <property type="project" value="UniProtKB-UniPathway"/>
</dbReference>
<dbReference type="InterPro" id="IPR036365">
    <property type="entry name" value="PGBD-like_sf"/>
</dbReference>
<feature type="chain" id="PRO_5035173190" evidence="8">
    <location>
        <begin position="22"/>
        <end position="517"/>
    </location>
</feature>
<dbReference type="EMBL" id="CP047289">
    <property type="protein sequence ID" value="QUS35422.1"/>
    <property type="molecule type" value="Genomic_DNA"/>
</dbReference>
<dbReference type="PANTHER" id="PTHR41533">
    <property type="entry name" value="L,D-TRANSPEPTIDASE HI_1667-RELATED"/>
    <property type="match status" value="1"/>
</dbReference>
<reference evidence="10" key="1">
    <citation type="submission" date="2020-01" db="EMBL/GenBank/DDBJ databases">
        <authorList>
            <person name="Yang Y."/>
            <person name="Kwon Y.M."/>
        </authorList>
    </citation>
    <scope>NUCLEOTIDE SEQUENCE</scope>
    <source>
        <strain evidence="10">PG104</strain>
    </source>
</reference>
<gene>
    <name evidence="10" type="ORF">GR316_03540</name>
</gene>
<dbReference type="Pfam" id="PF01471">
    <property type="entry name" value="PG_binding_1"/>
    <property type="match status" value="1"/>
</dbReference>
<evidence type="ECO:0000256" key="7">
    <source>
        <dbReference type="PROSITE-ProRule" id="PRU01373"/>
    </source>
</evidence>
<dbReference type="Gene3D" id="1.10.101.10">
    <property type="entry name" value="PGBD-like superfamily/PGBD"/>
    <property type="match status" value="1"/>
</dbReference>
<dbReference type="GO" id="GO:0071555">
    <property type="term" value="P:cell wall organization"/>
    <property type="evidence" value="ECO:0007669"/>
    <property type="project" value="UniProtKB-UniRule"/>
</dbReference>
<evidence type="ECO:0000256" key="8">
    <source>
        <dbReference type="SAM" id="SignalP"/>
    </source>
</evidence>
<dbReference type="GO" id="GO:0008360">
    <property type="term" value="P:regulation of cell shape"/>
    <property type="evidence" value="ECO:0007669"/>
    <property type="project" value="UniProtKB-UniRule"/>
</dbReference>
<feature type="active site" description="Proton donor/acceptor" evidence="7">
    <location>
        <position position="409"/>
    </location>
</feature>
<name>A0A8J8MS23_9RHOB</name>
<keyword evidence="11" id="KW-1185">Reference proteome</keyword>
<evidence type="ECO:0000256" key="1">
    <source>
        <dbReference type="ARBA" id="ARBA00004752"/>
    </source>
</evidence>
<organism evidence="10 11">
    <name type="scientific">Falsirhodobacter algicola</name>
    <dbReference type="NCBI Taxonomy" id="2692330"/>
    <lineage>
        <taxon>Bacteria</taxon>
        <taxon>Pseudomonadati</taxon>
        <taxon>Pseudomonadota</taxon>
        <taxon>Alphaproteobacteria</taxon>
        <taxon>Rhodobacterales</taxon>
        <taxon>Paracoccaceae</taxon>
        <taxon>Falsirhodobacter</taxon>
    </lineage>
</organism>
<evidence type="ECO:0000256" key="2">
    <source>
        <dbReference type="ARBA" id="ARBA00005992"/>
    </source>
</evidence>
<dbReference type="InterPro" id="IPR002477">
    <property type="entry name" value="Peptidoglycan-bd-like"/>
</dbReference>
<evidence type="ECO:0000256" key="6">
    <source>
        <dbReference type="ARBA" id="ARBA00023316"/>
    </source>
</evidence>
<evidence type="ECO:0000256" key="3">
    <source>
        <dbReference type="ARBA" id="ARBA00022679"/>
    </source>
</evidence>
<dbReference type="Pfam" id="PF03734">
    <property type="entry name" value="YkuD"/>
    <property type="match status" value="1"/>
</dbReference>
<dbReference type="RefSeq" id="WP_211784670.1">
    <property type="nucleotide sequence ID" value="NZ_CP047289.1"/>
</dbReference>
<comment type="similarity">
    <text evidence="2">Belongs to the YkuD family.</text>
</comment>